<dbReference type="SUPFAM" id="SSF143422">
    <property type="entry name" value="Transposase IS200-like"/>
    <property type="match status" value="1"/>
</dbReference>
<dbReference type="InterPro" id="IPR002686">
    <property type="entry name" value="Transposase_17"/>
</dbReference>
<feature type="domain" description="Transposase IS200-like" evidence="1">
    <location>
        <begin position="1"/>
        <end position="113"/>
    </location>
</feature>
<reference evidence="3" key="1">
    <citation type="journal article" date="2019" name="Int. J. Syst. Evol. Microbiol.">
        <title>The Global Catalogue of Microorganisms (GCM) 10K type strain sequencing project: providing services to taxonomists for standard genome sequencing and annotation.</title>
        <authorList>
            <consortium name="The Broad Institute Genomics Platform"/>
            <consortium name="The Broad Institute Genome Sequencing Center for Infectious Disease"/>
            <person name="Wu L."/>
            <person name="Ma J."/>
        </authorList>
    </citation>
    <scope>NUCLEOTIDE SEQUENCE [LARGE SCALE GENOMIC DNA]</scope>
    <source>
        <strain evidence="3">CGMCC 1.15931</strain>
    </source>
</reference>
<sequence length="202" mass="23282">MPLHIRQRGNNRQTCFQRDVDYIVYLGWLAEYAQASGCQVHAYVLMSNHVHILASFNDVTGPALLMKGLAQRYSQYFNWWYERTGTVWEGRYRSSLVLDERYFLTCQRYVELNPVRAGMVAIPEQYRWSSYRGNAGMRPDDMLTSHACYESLGATVSERQAVYRSLFDTELAPSLVEEIRTATRTNAALGGPPVKRGRPKKR</sequence>
<dbReference type="SMART" id="SM01321">
    <property type="entry name" value="Y1_Tnp"/>
    <property type="match status" value="1"/>
</dbReference>
<accession>A0ABQ1LI48</accession>
<gene>
    <name evidence="2" type="ORF">GCM10011572_51990</name>
</gene>
<evidence type="ECO:0000259" key="1">
    <source>
        <dbReference type="SMART" id="SM01321"/>
    </source>
</evidence>
<evidence type="ECO:0000313" key="2">
    <source>
        <dbReference type="EMBL" id="GGC24069.1"/>
    </source>
</evidence>
<organism evidence="2 3">
    <name type="scientific">Pseudoduganella buxea</name>
    <dbReference type="NCBI Taxonomy" id="1949069"/>
    <lineage>
        <taxon>Bacteria</taxon>
        <taxon>Pseudomonadati</taxon>
        <taxon>Pseudomonadota</taxon>
        <taxon>Betaproteobacteria</taxon>
        <taxon>Burkholderiales</taxon>
        <taxon>Oxalobacteraceae</taxon>
        <taxon>Telluria group</taxon>
        <taxon>Pseudoduganella</taxon>
    </lineage>
</organism>
<dbReference type="Pfam" id="PF01797">
    <property type="entry name" value="Y1_Tnp"/>
    <property type="match status" value="1"/>
</dbReference>
<dbReference type="Proteomes" id="UP000622638">
    <property type="component" value="Unassembled WGS sequence"/>
</dbReference>
<dbReference type="InterPro" id="IPR036515">
    <property type="entry name" value="Transposase_17_sf"/>
</dbReference>
<keyword evidence="3" id="KW-1185">Reference proteome</keyword>
<protein>
    <submittedName>
        <fullName evidence="2">Transposase</fullName>
    </submittedName>
</protein>
<dbReference type="Gene3D" id="3.30.70.1290">
    <property type="entry name" value="Transposase IS200-like"/>
    <property type="match status" value="1"/>
</dbReference>
<dbReference type="PANTHER" id="PTHR34322:SF2">
    <property type="entry name" value="TRANSPOSASE IS200-LIKE DOMAIN-CONTAINING PROTEIN"/>
    <property type="match status" value="1"/>
</dbReference>
<name>A0ABQ1LI48_9BURK</name>
<dbReference type="EMBL" id="BMKG01000039">
    <property type="protein sequence ID" value="GGC24069.1"/>
    <property type="molecule type" value="Genomic_DNA"/>
</dbReference>
<dbReference type="PANTHER" id="PTHR34322">
    <property type="entry name" value="TRANSPOSASE, Y1_TNP DOMAIN-CONTAINING"/>
    <property type="match status" value="1"/>
</dbReference>
<evidence type="ECO:0000313" key="3">
    <source>
        <dbReference type="Proteomes" id="UP000622638"/>
    </source>
</evidence>
<comment type="caution">
    <text evidence="2">The sequence shown here is derived from an EMBL/GenBank/DDBJ whole genome shotgun (WGS) entry which is preliminary data.</text>
</comment>
<proteinExistence type="predicted"/>